<dbReference type="EMBL" id="AAOH01000004">
    <property type="protein sequence ID" value="EAR28529.1"/>
    <property type="molecule type" value="Genomic_DNA"/>
</dbReference>
<accession>A4CAX1</accession>
<sequence length="43" mass="5006">MNLSAIICFKHASIQLRTGKQTKNFNIMPKLIPIMKIEYQNLD</sequence>
<name>A4CAX1_9GAMM</name>
<dbReference type="AlphaFoldDB" id="A4CAX1"/>
<dbReference type="HOGENOM" id="CLU_3238484_0_0_6"/>
<evidence type="ECO:0000313" key="2">
    <source>
        <dbReference type="Proteomes" id="UP000006201"/>
    </source>
</evidence>
<reference evidence="1 2" key="1">
    <citation type="submission" date="2006-02" db="EMBL/GenBank/DDBJ databases">
        <authorList>
            <person name="Moran M.A."/>
            <person name="Kjelleberg S."/>
            <person name="Egan S."/>
            <person name="Saunders N."/>
            <person name="Thomas T."/>
            <person name="Ferriera S."/>
            <person name="Johnson J."/>
            <person name="Kravitz S."/>
            <person name="Halpern A."/>
            <person name="Remington K."/>
            <person name="Beeson K."/>
            <person name="Tran B."/>
            <person name="Rogers Y.-H."/>
            <person name="Friedman R."/>
            <person name="Venter J.C."/>
        </authorList>
    </citation>
    <scope>NUCLEOTIDE SEQUENCE [LARGE SCALE GENOMIC DNA]</scope>
    <source>
        <strain evidence="1 2">D2</strain>
    </source>
</reference>
<gene>
    <name evidence="1" type="ORF">PTD2_21977</name>
</gene>
<protein>
    <submittedName>
        <fullName evidence="1">Uncharacterized protein</fullName>
    </submittedName>
</protein>
<organism evidence="1 2">
    <name type="scientific">Pseudoalteromonas tunicata D2</name>
    <dbReference type="NCBI Taxonomy" id="87626"/>
    <lineage>
        <taxon>Bacteria</taxon>
        <taxon>Pseudomonadati</taxon>
        <taxon>Pseudomonadota</taxon>
        <taxon>Gammaproteobacteria</taxon>
        <taxon>Alteromonadales</taxon>
        <taxon>Pseudoalteromonadaceae</taxon>
        <taxon>Pseudoalteromonas</taxon>
    </lineage>
</organism>
<evidence type="ECO:0000313" key="1">
    <source>
        <dbReference type="EMBL" id="EAR28529.1"/>
    </source>
</evidence>
<keyword evidence="2" id="KW-1185">Reference proteome</keyword>
<dbReference type="Proteomes" id="UP000006201">
    <property type="component" value="Unassembled WGS sequence"/>
</dbReference>
<proteinExistence type="predicted"/>
<comment type="caution">
    <text evidence="1">The sequence shown here is derived from an EMBL/GenBank/DDBJ whole genome shotgun (WGS) entry which is preliminary data.</text>
</comment>